<gene>
    <name evidence="2" type="ORF">LSH36_54g10003</name>
</gene>
<sequence length="41" mass="4675">MSDAVDGFHDPIDSDTDDKDQSVEDSFELQTEHFEDELLMA</sequence>
<evidence type="ECO:0000313" key="2">
    <source>
        <dbReference type="EMBL" id="KAK2165173.1"/>
    </source>
</evidence>
<accession>A0AAD9NE22</accession>
<feature type="non-terminal residue" evidence="2">
    <location>
        <position position="41"/>
    </location>
</feature>
<evidence type="ECO:0000256" key="1">
    <source>
        <dbReference type="SAM" id="MobiDB-lite"/>
    </source>
</evidence>
<dbReference type="AlphaFoldDB" id="A0AAD9NE22"/>
<keyword evidence="3" id="KW-1185">Reference proteome</keyword>
<feature type="compositionally biased region" description="Acidic residues" evidence="1">
    <location>
        <begin position="13"/>
        <end position="27"/>
    </location>
</feature>
<proteinExistence type="predicted"/>
<organism evidence="2 3">
    <name type="scientific">Paralvinella palmiformis</name>
    <dbReference type="NCBI Taxonomy" id="53620"/>
    <lineage>
        <taxon>Eukaryota</taxon>
        <taxon>Metazoa</taxon>
        <taxon>Spiralia</taxon>
        <taxon>Lophotrochozoa</taxon>
        <taxon>Annelida</taxon>
        <taxon>Polychaeta</taxon>
        <taxon>Sedentaria</taxon>
        <taxon>Canalipalpata</taxon>
        <taxon>Terebellida</taxon>
        <taxon>Terebelliformia</taxon>
        <taxon>Alvinellidae</taxon>
        <taxon>Paralvinella</taxon>
    </lineage>
</organism>
<name>A0AAD9NE22_9ANNE</name>
<feature type="compositionally biased region" description="Basic and acidic residues" evidence="1">
    <location>
        <begin position="1"/>
        <end position="12"/>
    </location>
</feature>
<protein>
    <submittedName>
        <fullName evidence="2">Uncharacterized protein</fullName>
    </submittedName>
</protein>
<dbReference type="Proteomes" id="UP001208570">
    <property type="component" value="Unassembled WGS sequence"/>
</dbReference>
<evidence type="ECO:0000313" key="3">
    <source>
        <dbReference type="Proteomes" id="UP001208570"/>
    </source>
</evidence>
<dbReference type="EMBL" id="JAODUP010000054">
    <property type="protein sequence ID" value="KAK2165173.1"/>
    <property type="molecule type" value="Genomic_DNA"/>
</dbReference>
<reference evidence="2" key="1">
    <citation type="journal article" date="2023" name="Mol. Biol. Evol.">
        <title>Third-Generation Sequencing Reveals the Adaptive Role of the Epigenome in Three Deep-Sea Polychaetes.</title>
        <authorList>
            <person name="Perez M."/>
            <person name="Aroh O."/>
            <person name="Sun Y."/>
            <person name="Lan Y."/>
            <person name="Juniper S.K."/>
            <person name="Young C.R."/>
            <person name="Angers B."/>
            <person name="Qian P.Y."/>
        </authorList>
    </citation>
    <scope>NUCLEOTIDE SEQUENCE</scope>
    <source>
        <strain evidence="2">P08H-3</strain>
    </source>
</reference>
<feature type="region of interest" description="Disordered" evidence="1">
    <location>
        <begin position="1"/>
        <end position="41"/>
    </location>
</feature>
<comment type="caution">
    <text evidence="2">The sequence shown here is derived from an EMBL/GenBank/DDBJ whole genome shotgun (WGS) entry which is preliminary data.</text>
</comment>